<feature type="transmembrane region" description="Helical" evidence="6">
    <location>
        <begin position="342"/>
        <end position="370"/>
    </location>
</feature>
<keyword evidence="2 6" id="KW-0812">Transmembrane</keyword>
<keyword evidence="8" id="KW-1185">Reference proteome</keyword>
<dbReference type="NCBIfam" id="TIGR01197">
    <property type="entry name" value="nramp"/>
    <property type="match status" value="1"/>
</dbReference>
<feature type="transmembrane region" description="Helical" evidence="6">
    <location>
        <begin position="464"/>
        <end position="483"/>
    </location>
</feature>
<dbReference type="PANTHER" id="PTHR11706:SF101">
    <property type="entry name" value="MANGANESE TRANSPORTER SMF1"/>
    <property type="match status" value="1"/>
</dbReference>
<gene>
    <name evidence="7" type="ORF">SCODWIG_01811</name>
</gene>
<accession>A0A376B7G5</accession>
<feature type="transmembrane region" description="Helical" evidence="6">
    <location>
        <begin position="390"/>
        <end position="415"/>
    </location>
</feature>
<feature type="transmembrane region" description="Helical" evidence="6">
    <location>
        <begin position="151"/>
        <end position="176"/>
    </location>
</feature>
<evidence type="ECO:0000256" key="1">
    <source>
        <dbReference type="ARBA" id="ARBA00004141"/>
    </source>
</evidence>
<feature type="compositionally biased region" description="Low complexity" evidence="5">
    <location>
        <begin position="37"/>
        <end position="48"/>
    </location>
</feature>
<protein>
    <submittedName>
        <fullName evidence="7">Related to Manganese transporter SMF1</fullName>
    </submittedName>
</protein>
<feature type="transmembrane region" description="Helical" evidence="6">
    <location>
        <begin position="182"/>
        <end position="202"/>
    </location>
</feature>
<evidence type="ECO:0000256" key="5">
    <source>
        <dbReference type="SAM" id="MobiDB-lite"/>
    </source>
</evidence>
<dbReference type="Proteomes" id="UP000262825">
    <property type="component" value="Unassembled WGS sequence"/>
</dbReference>
<name>A0A376B7G5_9ASCO</name>
<dbReference type="PRINTS" id="PR00447">
    <property type="entry name" value="NATRESASSCMP"/>
</dbReference>
<comment type="subcellular location">
    <subcellularLocation>
        <location evidence="1">Membrane</location>
        <topology evidence="1">Multi-pass membrane protein</topology>
    </subcellularLocation>
</comment>
<dbReference type="Pfam" id="PF01566">
    <property type="entry name" value="Nramp"/>
    <property type="match status" value="1"/>
</dbReference>
<dbReference type="GO" id="GO:0005886">
    <property type="term" value="C:plasma membrane"/>
    <property type="evidence" value="ECO:0007669"/>
    <property type="project" value="TreeGrafter"/>
</dbReference>
<evidence type="ECO:0000313" key="7">
    <source>
        <dbReference type="EMBL" id="SSD60050.1"/>
    </source>
</evidence>
<feature type="transmembrane region" description="Helical" evidence="6">
    <location>
        <begin position="523"/>
        <end position="545"/>
    </location>
</feature>
<evidence type="ECO:0000256" key="3">
    <source>
        <dbReference type="ARBA" id="ARBA00022989"/>
    </source>
</evidence>
<dbReference type="GO" id="GO:0015086">
    <property type="term" value="F:cadmium ion transmembrane transporter activity"/>
    <property type="evidence" value="ECO:0007669"/>
    <property type="project" value="TreeGrafter"/>
</dbReference>
<feature type="transmembrane region" description="Helical" evidence="6">
    <location>
        <begin position="436"/>
        <end position="458"/>
    </location>
</feature>
<sequence>MIFQSSASNPQPPKLDTLWGKLKNNVSTKTTEVSADGNLGSSNGNNSGVQPSNDNHFNGRPGFFTRAKLIVMKYAKFIGPGLMVSVAYMDPGNYSTAISAGATNQFSLLFVILLSLAFACLLQSLCIKLGSVTGLDLSRACKQFLPNWLNILLYFFAECAIIATDVAEVIGTAISLNILMHIPLPAGVIITIIDVLFVLMAYKPGSGMRFVRLFEYVVAVLVFGVCICLCIELAFLPKNNNAYTVAKILRGYVPSHQMIENNGIVQAVGILGATVMPHSLFLGSALVQPRLLEYDVQKGNYSMPNEGNDGEKKVDKDVVESEAYFNYRPTKKAIQYALKYSIVELVVTLCTFALFINSAILVISGAILYGSPSAADADLYTIYDLLTTSLAPAAGKILMVALLFSGQSAGIVCTMAGQIVSEGHLNWKIKPWKRRIVTRSIAIIPCLVVSLCIGKDALNKALNASQVVLSILLPFLSAPLIFFTCKKSIMRVKVPSENTSTNMSLEGGDELDEGEYWDMSNNWLTTICSFVVWIFISFLNIYMIVQLGISHGDIS</sequence>
<keyword evidence="3 6" id="KW-1133">Transmembrane helix</keyword>
<dbReference type="VEuPathDB" id="FungiDB:SCODWIG_01811"/>
<reference evidence="8" key="1">
    <citation type="submission" date="2018-06" db="EMBL/GenBank/DDBJ databases">
        <authorList>
            <person name="Guldener U."/>
        </authorList>
    </citation>
    <scope>NUCLEOTIDE SEQUENCE [LARGE SCALE GENOMIC DNA]</scope>
    <source>
        <strain evidence="8">UTAD17</strain>
    </source>
</reference>
<evidence type="ECO:0000313" key="8">
    <source>
        <dbReference type="Proteomes" id="UP000262825"/>
    </source>
</evidence>
<feature type="transmembrane region" description="Helical" evidence="6">
    <location>
        <begin position="264"/>
        <end position="287"/>
    </location>
</feature>
<dbReference type="InterPro" id="IPR001046">
    <property type="entry name" value="NRAMP_fam"/>
</dbReference>
<feature type="region of interest" description="Disordered" evidence="5">
    <location>
        <begin position="32"/>
        <end position="55"/>
    </location>
</feature>
<dbReference type="EMBL" id="UFAJ01000259">
    <property type="protein sequence ID" value="SSD60050.1"/>
    <property type="molecule type" value="Genomic_DNA"/>
</dbReference>
<organism evidence="7 8">
    <name type="scientific">Saccharomycodes ludwigii</name>
    <dbReference type="NCBI Taxonomy" id="36035"/>
    <lineage>
        <taxon>Eukaryota</taxon>
        <taxon>Fungi</taxon>
        <taxon>Dikarya</taxon>
        <taxon>Ascomycota</taxon>
        <taxon>Saccharomycotina</taxon>
        <taxon>Saccharomycetes</taxon>
        <taxon>Saccharomycodales</taxon>
        <taxon>Saccharomycodaceae</taxon>
        <taxon>Saccharomycodes</taxon>
    </lineage>
</organism>
<proteinExistence type="inferred from homology"/>
<evidence type="ECO:0000256" key="6">
    <source>
        <dbReference type="SAM" id="Phobius"/>
    </source>
</evidence>
<dbReference type="GO" id="GO:0030026">
    <property type="term" value="P:intracellular manganese ion homeostasis"/>
    <property type="evidence" value="ECO:0007669"/>
    <property type="project" value="TreeGrafter"/>
</dbReference>
<dbReference type="NCBIfam" id="NF037982">
    <property type="entry name" value="Nramp_1"/>
    <property type="match status" value="1"/>
</dbReference>
<dbReference type="GO" id="GO:0034755">
    <property type="term" value="P:iron ion transmembrane transport"/>
    <property type="evidence" value="ECO:0007669"/>
    <property type="project" value="TreeGrafter"/>
</dbReference>
<evidence type="ECO:0000256" key="4">
    <source>
        <dbReference type="ARBA" id="ARBA00023136"/>
    </source>
</evidence>
<keyword evidence="4 6" id="KW-0472">Membrane</keyword>
<dbReference type="AlphaFoldDB" id="A0A376B7G5"/>
<evidence type="ECO:0000256" key="2">
    <source>
        <dbReference type="ARBA" id="ARBA00022692"/>
    </source>
</evidence>
<dbReference type="GO" id="GO:0005384">
    <property type="term" value="F:manganese ion transmembrane transporter activity"/>
    <property type="evidence" value="ECO:0007669"/>
    <property type="project" value="TreeGrafter"/>
</dbReference>
<feature type="transmembrane region" description="Helical" evidence="6">
    <location>
        <begin position="214"/>
        <end position="236"/>
    </location>
</feature>
<feature type="transmembrane region" description="Helical" evidence="6">
    <location>
        <begin position="70"/>
        <end position="88"/>
    </location>
</feature>
<dbReference type="OrthoDB" id="409173at2759"/>
<dbReference type="PANTHER" id="PTHR11706">
    <property type="entry name" value="SOLUTE CARRIER PROTEIN FAMILY 11 MEMBER"/>
    <property type="match status" value="1"/>
</dbReference>
<feature type="transmembrane region" description="Helical" evidence="6">
    <location>
        <begin position="108"/>
        <end position="130"/>
    </location>
</feature>
<dbReference type="HAMAP" id="MF_00221">
    <property type="entry name" value="NRAMP"/>
    <property type="match status" value="1"/>
</dbReference>